<reference evidence="5 6" key="1">
    <citation type="submission" date="2015-08" db="EMBL/GenBank/DDBJ databases">
        <authorList>
            <person name="Babu N.S."/>
            <person name="Beckwith C.J."/>
            <person name="Beseler K.G."/>
            <person name="Brison A."/>
            <person name="Carone J.V."/>
            <person name="Caskin T.P."/>
            <person name="Diamond M."/>
            <person name="Durham M.E."/>
            <person name="Foxe J.M."/>
            <person name="Go M."/>
            <person name="Henderson B.A."/>
            <person name="Jones I.B."/>
            <person name="McGettigan J.A."/>
            <person name="Micheletti S.J."/>
            <person name="Nasrallah M.E."/>
            <person name="Ortiz D."/>
            <person name="Piller C.R."/>
            <person name="Privatt S.R."/>
            <person name="Schneider S.L."/>
            <person name="Sharp S."/>
            <person name="Smith T.C."/>
            <person name="Stanton J.D."/>
            <person name="Ullery H.E."/>
            <person name="Wilson R.J."/>
            <person name="Serrano M.G."/>
            <person name="Buck G."/>
            <person name="Lee V."/>
            <person name="Wang Y."/>
            <person name="Carvalho R."/>
            <person name="Voegtly L."/>
            <person name="Shi R."/>
            <person name="Duckworth R."/>
            <person name="Johnson A."/>
            <person name="Loviza R."/>
            <person name="Walstead R."/>
            <person name="Shah Z."/>
            <person name="Kiflezghi M."/>
            <person name="Wade K."/>
            <person name="Ball S.L."/>
            <person name="Bradley K.W."/>
            <person name="Asai D.J."/>
            <person name="Bowman C.A."/>
            <person name="Russell D.A."/>
            <person name="Pope W.H."/>
            <person name="Jacobs-Sera D."/>
            <person name="Hendrix R.W."/>
            <person name="Hatfull G.F."/>
        </authorList>
    </citation>
    <scope>NUCLEOTIDE SEQUENCE [LARGE SCALE GENOMIC DNA]</scope>
    <source>
        <strain evidence="5 6">DSM 27648</strain>
    </source>
</reference>
<evidence type="ECO:0000313" key="6">
    <source>
        <dbReference type="Proteomes" id="UP000064967"/>
    </source>
</evidence>
<feature type="chain" id="PRO_5005466089" evidence="3">
    <location>
        <begin position="21"/>
        <end position="395"/>
    </location>
</feature>
<evidence type="ECO:0000256" key="1">
    <source>
        <dbReference type="ARBA" id="ARBA00004196"/>
    </source>
</evidence>
<keyword evidence="6" id="KW-1185">Reference proteome</keyword>
<evidence type="ECO:0000256" key="3">
    <source>
        <dbReference type="SAM" id="SignalP"/>
    </source>
</evidence>
<dbReference type="PROSITE" id="PS51257">
    <property type="entry name" value="PROKAR_LIPOPROTEIN"/>
    <property type="match status" value="1"/>
</dbReference>
<feature type="signal peptide" evidence="3">
    <location>
        <begin position="1"/>
        <end position="20"/>
    </location>
</feature>
<sequence length="395" mass="41881">MRLLSASAGGLVVAIALVSACSSDTTSTSGGVSESAVLETYANNLYAAYSDSVTDEQAFSQKVEQFLGAPTESSLADVRTAWLASREHYLLTEGARFYDGPIDIDPPNHEATLNSWPLDEAYVDYSTNASGAVDETVGLINRPDLLPDITIEAVDALNAQGGDQNISNGYHAIEFLLWGQALDPVGPGKRPATDYVTGGPRKNADRRAVYLRVAVSGVLKHLTAVRDAWAPSAEYRTSFVGGGMASVGLIITGLGKMSKGELAGQRMNAAYETKSRRDQHDCFSSQTLVDYERDARGIQGMYLGKYGTTDGPGLDELVRAKDAALDARIQKQLQTSIDAIVAVPKPFEASVVGDDASPGRKAIAAAVDSLRAQGDLFAEAASVLGLSIKIPDENQ</sequence>
<proteinExistence type="predicted"/>
<dbReference type="Proteomes" id="UP000064967">
    <property type="component" value="Chromosome"/>
</dbReference>
<dbReference type="EMBL" id="CP012333">
    <property type="protein sequence ID" value="AKU94864.1"/>
    <property type="molecule type" value="Genomic_DNA"/>
</dbReference>
<dbReference type="GO" id="GO:0030313">
    <property type="term" value="C:cell envelope"/>
    <property type="evidence" value="ECO:0007669"/>
    <property type="project" value="UniProtKB-SubCell"/>
</dbReference>
<evidence type="ECO:0000313" key="5">
    <source>
        <dbReference type="EMBL" id="AKU94864.1"/>
    </source>
</evidence>
<dbReference type="CDD" id="cd14657">
    <property type="entry name" value="Imelysin_IrpA-like"/>
    <property type="match status" value="1"/>
</dbReference>
<feature type="domain" description="Imelysin-like" evidence="4">
    <location>
        <begin position="46"/>
        <end position="374"/>
    </location>
</feature>
<dbReference type="InterPro" id="IPR038352">
    <property type="entry name" value="Imelysin_sf"/>
</dbReference>
<keyword evidence="2 3" id="KW-0732">Signal</keyword>
<dbReference type="STRING" id="1391654.AKJ09_01528"/>
<dbReference type="OrthoDB" id="9764688at2"/>
<dbReference type="RefSeq" id="WP_146646404.1">
    <property type="nucleotide sequence ID" value="NZ_CP012333.1"/>
</dbReference>
<evidence type="ECO:0000259" key="4">
    <source>
        <dbReference type="Pfam" id="PF09375"/>
    </source>
</evidence>
<dbReference type="Pfam" id="PF09375">
    <property type="entry name" value="Peptidase_M75"/>
    <property type="match status" value="1"/>
</dbReference>
<name>A0A0K1PP21_9BACT</name>
<dbReference type="AlphaFoldDB" id="A0A0K1PP21"/>
<dbReference type="PATRIC" id="fig|1391654.3.peg.1542"/>
<dbReference type="Gene3D" id="1.20.1420.20">
    <property type="entry name" value="M75 peptidase, HXXE motif"/>
    <property type="match status" value="1"/>
</dbReference>
<organism evidence="5 6">
    <name type="scientific">Labilithrix luteola</name>
    <dbReference type="NCBI Taxonomy" id="1391654"/>
    <lineage>
        <taxon>Bacteria</taxon>
        <taxon>Pseudomonadati</taxon>
        <taxon>Myxococcota</taxon>
        <taxon>Polyangia</taxon>
        <taxon>Polyangiales</taxon>
        <taxon>Labilitrichaceae</taxon>
        <taxon>Labilithrix</taxon>
    </lineage>
</organism>
<gene>
    <name evidence="5" type="ORF">AKJ09_01528</name>
</gene>
<accession>A0A0K1PP21</accession>
<comment type="subcellular location">
    <subcellularLocation>
        <location evidence="1">Cell envelope</location>
    </subcellularLocation>
</comment>
<protein>
    <submittedName>
        <fullName evidence="5">Iron-regulated protein A</fullName>
    </submittedName>
</protein>
<evidence type="ECO:0000256" key="2">
    <source>
        <dbReference type="ARBA" id="ARBA00022729"/>
    </source>
</evidence>
<dbReference type="InterPro" id="IPR018976">
    <property type="entry name" value="Imelysin-like"/>
</dbReference>
<dbReference type="KEGG" id="llu:AKJ09_01528"/>